<dbReference type="InterPro" id="IPR026350">
    <property type="entry name" value="GxxExxY"/>
</dbReference>
<keyword evidence="2" id="KW-1185">Reference proteome</keyword>
<evidence type="ECO:0000313" key="1">
    <source>
        <dbReference type="EMBL" id="QJR35882.1"/>
    </source>
</evidence>
<proteinExistence type="predicted"/>
<dbReference type="AlphaFoldDB" id="A0A6M4IST0"/>
<organism evidence="1 2">
    <name type="scientific">Gemmatimonas groenlandica</name>
    <dbReference type="NCBI Taxonomy" id="2732249"/>
    <lineage>
        <taxon>Bacteria</taxon>
        <taxon>Pseudomonadati</taxon>
        <taxon>Gemmatimonadota</taxon>
        <taxon>Gemmatimonadia</taxon>
        <taxon>Gemmatimonadales</taxon>
        <taxon>Gemmatimonadaceae</taxon>
        <taxon>Gemmatimonas</taxon>
    </lineage>
</organism>
<dbReference type="RefSeq" id="WP_171225312.1">
    <property type="nucleotide sequence ID" value="NZ_CP053085.1"/>
</dbReference>
<dbReference type="KEGG" id="ggr:HKW67_10345"/>
<accession>A0A6M4IST0</accession>
<dbReference type="EMBL" id="CP053085">
    <property type="protein sequence ID" value="QJR35882.1"/>
    <property type="molecule type" value="Genomic_DNA"/>
</dbReference>
<dbReference type="NCBIfam" id="TIGR04256">
    <property type="entry name" value="GxxExxY"/>
    <property type="match status" value="1"/>
</dbReference>
<evidence type="ECO:0000313" key="2">
    <source>
        <dbReference type="Proteomes" id="UP000500938"/>
    </source>
</evidence>
<reference evidence="1 2" key="1">
    <citation type="submission" date="2020-05" db="EMBL/GenBank/DDBJ databases">
        <title>Complete genome sequence of Gemmatimonas greenlandica TET16.</title>
        <authorList>
            <person name="Zeng Y."/>
        </authorList>
    </citation>
    <scope>NUCLEOTIDE SEQUENCE [LARGE SCALE GENOMIC DNA]</scope>
    <source>
        <strain evidence="1 2">TET16</strain>
    </source>
</reference>
<name>A0A6M4IST0_9BACT</name>
<dbReference type="Pfam" id="PF13366">
    <property type="entry name" value="PDDEXK_3"/>
    <property type="match status" value="1"/>
</dbReference>
<protein>
    <submittedName>
        <fullName evidence="1">GxxExxY protein</fullName>
    </submittedName>
</protein>
<dbReference type="Proteomes" id="UP000500938">
    <property type="component" value="Chromosome"/>
</dbReference>
<sequence>MPPINQITADIIDASIHIHADLGPGLFESAYEELLAAELTRRGLRVQRQLVVPFEYRGTKIEFGFRLDLMIEGRIPVELKCTERPAPIHQRQLLTYLRIMKLPVGLLINFGGDRLIDGVQRIVNGYTGE</sequence>
<gene>
    <name evidence="1" type="ORF">HKW67_10345</name>
</gene>